<gene>
    <name evidence="2" type="ORF">OBRU01_17572</name>
</gene>
<protein>
    <submittedName>
        <fullName evidence="2">Sanna</fullName>
    </submittedName>
</protein>
<name>A0A0L7L1B8_OPEBR</name>
<sequence length="80" mass="8590">MIGQDSEQGLAAVSDDRLLLKTQLCRKLADLIEILAPDDRPGLGAGPGGGQRRQTAAEDSAVQEAGRLDRDISTRYMHLS</sequence>
<evidence type="ECO:0000256" key="1">
    <source>
        <dbReference type="SAM" id="MobiDB-lite"/>
    </source>
</evidence>
<dbReference type="EMBL" id="JTDY01003737">
    <property type="protein sequence ID" value="KOB69069.1"/>
    <property type="molecule type" value="Genomic_DNA"/>
</dbReference>
<evidence type="ECO:0000313" key="2">
    <source>
        <dbReference type="EMBL" id="KOB69069.1"/>
    </source>
</evidence>
<reference evidence="2 3" key="1">
    <citation type="journal article" date="2015" name="Genome Biol. Evol.">
        <title>The genome of winter moth (Operophtera brumata) provides a genomic perspective on sexual dimorphism and phenology.</title>
        <authorList>
            <person name="Derks M.F."/>
            <person name="Smit S."/>
            <person name="Salis L."/>
            <person name="Schijlen E."/>
            <person name="Bossers A."/>
            <person name="Mateman C."/>
            <person name="Pijl A.S."/>
            <person name="de Ridder D."/>
            <person name="Groenen M.A."/>
            <person name="Visser M.E."/>
            <person name="Megens H.J."/>
        </authorList>
    </citation>
    <scope>NUCLEOTIDE SEQUENCE [LARGE SCALE GENOMIC DNA]</scope>
    <source>
        <strain evidence="2">WM2013NL</strain>
        <tissue evidence="2">Head and thorax</tissue>
    </source>
</reference>
<dbReference type="Proteomes" id="UP000037510">
    <property type="component" value="Unassembled WGS sequence"/>
</dbReference>
<feature type="region of interest" description="Disordered" evidence="1">
    <location>
        <begin position="39"/>
        <end position="67"/>
    </location>
</feature>
<organism evidence="2 3">
    <name type="scientific">Operophtera brumata</name>
    <name type="common">Winter moth</name>
    <name type="synonym">Phalaena brumata</name>
    <dbReference type="NCBI Taxonomy" id="104452"/>
    <lineage>
        <taxon>Eukaryota</taxon>
        <taxon>Metazoa</taxon>
        <taxon>Ecdysozoa</taxon>
        <taxon>Arthropoda</taxon>
        <taxon>Hexapoda</taxon>
        <taxon>Insecta</taxon>
        <taxon>Pterygota</taxon>
        <taxon>Neoptera</taxon>
        <taxon>Endopterygota</taxon>
        <taxon>Lepidoptera</taxon>
        <taxon>Glossata</taxon>
        <taxon>Ditrysia</taxon>
        <taxon>Geometroidea</taxon>
        <taxon>Geometridae</taxon>
        <taxon>Larentiinae</taxon>
        <taxon>Operophtera</taxon>
    </lineage>
</organism>
<keyword evidence="3" id="KW-1185">Reference proteome</keyword>
<accession>A0A0L7L1B8</accession>
<comment type="caution">
    <text evidence="2">The sequence shown here is derived from an EMBL/GenBank/DDBJ whole genome shotgun (WGS) entry which is preliminary data.</text>
</comment>
<evidence type="ECO:0000313" key="3">
    <source>
        <dbReference type="Proteomes" id="UP000037510"/>
    </source>
</evidence>
<proteinExistence type="predicted"/>
<dbReference type="AlphaFoldDB" id="A0A0L7L1B8"/>